<dbReference type="InterPro" id="IPR055290">
    <property type="entry name" value="At3g26010-like"/>
</dbReference>
<feature type="domain" description="F-box protein At3g26010-like beta-propeller" evidence="1">
    <location>
        <begin position="41"/>
        <end position="282"/>
    </location>
</feature>
<dbReference type="Pfam" id="PF24750">
    <property type="entry name" value="b-prop_At3g26010-like"/>
    <property type="match status" value="1"/>
</dbReference>
<dbReference type="PANTHER" id="PTHR35546:SF48">
    <property type="entry name" value="F-BOX DOMAIN-CONTAINING PROTEIN"/>
    <property type="match status" value="1"/>
</dbReference>
<evidence type="ECO:0000259" key="1">
    <source>
        <dbReference type="Pfam" id="PF24750"/>
    </source>
</evidence>
<dbReference type="AlphaFoldDB" id="M8A9E7"/>
<organism evidence="2">
    <name type="scientific">Triticum urartu</name>
    <name type="common">Red wild einkorn</name>
    <name type="synonym">Crithodium urartu</name>
    <dbReference type="NCBI Taxonomy" id="4572"/>
    <lineage>
        <taxon>Eukaryota</taxon>
        <taxon>Viridiplantae</taxon>
        <taxon>Streptophyta</taxon>
        <taxon>Embryophyta</taxon>
        <taxon>Tracheophyta</taxon>
        <taxon>Spermatophyta</taxon>
        <taxon>Magnoliopsida</taxon>
        <taxon>Liliopsida</taxon>
        <taxon>Poales</taxon>
        <taxon>Poaceae</taxon>
        <taxon>BOP clade</taxon>
        <taxon>Pooideae</taxon>
        <taxon>Triticodae</taxon>
        <taxon>Triticeae</taxon>
        <taxon>Triticinae</taxon>
        <taxon>Triticum</taxon>
    </lineage>
</organism>
<proteinExistence type="predicted"/>
<dbReference type="STRING" id="4572.M8A9E7"/>
<dbReference type="PANTHER" id="PTHR35546">
    <property type="entry name" value="F-BOX PROTEIN INTERACTION DOMAIN PROTEIN-RELATED"/>
    <property type="match status" value="1"/>
</dbReference>
<gene>
    <name evidence="2" type="ORF">TRIUR3_23978</name>
</gene>
<accession>M8A9E7</accession>
<name>M8A9E7_TRIUA</name>
<reference evidence="2" key="1">
    <citation type="journal article" date="2013" name="Nature">
        <title>Draft genome of the wheat A-genome progenitor Triticum urartu.</title>
        <authorList>
            <person name="Ling H.Q."/>
            <person name="Zhao S."/>
            <person name="Liu D."/>
            <person name="Wang J."/>
            <person name="Sun H."/>
            <person name="Zhang C."/>
            <person name="Fan H."/>
            <person name="Li D."/>
            <person name="Dong L."/>
            <person name="Tao Y."/>
            <person name="Gao C."/>
            <person name="Wu H."/>
            <person name="Li Y."/>
            <person name="Cui Y."/>
            <person name="Guo X."/>
            <person name="Zheng S."/>
            <person name="Wang B."/>
            <person name="Yu K."/>
            <person name="Liang Q."/>
            <person name="Yang W."/>
            <person name="Lou X."/>
            <person name="Chen J."/>
            <person name="Feng M."/>
            <person name="Jian J."/>
            <person name="Zhang X."/>
            <person name="Luo G."/>
            <person name="Jiang Y."/>
            <person name="Liu J."/>
            <person name="Wang Z."/>
            <person name="Sha Y."/>
            <person name="Zhang B."/>
            <person name="Wu H."/>
            <person name="Tang D."/>
            <person name="Shen Q."/>
            <person name="Xue P."/>
            <person name="Zou S."/>
            <person name="Wang X."/>
            <person name="Liu X."/>
            <person name="Wang F."/>
            <person name="Yang Y."/>
            <person name="An X."/>
            <person name="Dong Z."/>
            <person name="Zhang K."/>
            <person name="Zhang X."/>
            <person name="Luo M.C."/>
            <person name="Dvorak J."/>
            <person name="Tong Y."/>
            <person name="Wang J."/>
            <person name="Yang H."/>
            <person name="Li Z."/>
            <person name="Wang D."/>
            <person name="Zhang A."/>
            <person name="Wang J."/>
        </authorList>
    </citation>
    <scope>NUCLEOTIDE SEQUENCE</scope>
</reference>
<dbReference type="EMBL" id="KD002865">
    <property type="protein sequence ID" value="EMS68711.1"/>
    <property type="molecule type" value="Genomic_DNA"/>
</dbReference>
<dbReference type="InterPro" id="IPR056592">
    <property type="entry name" value="Beta-prop_At3g26010-like"/>
</dbReference>
<sequence length="303" mass="35094">MAARCRATQWRPSAATRTPRPILRRRSPTILRCWNSYLEEERDYVVCNPATKEWIVLPPVVFPSHDKVWSYPLKVTPFVHLGFDAAVPSHFAVFATPSNVDYDSEEVGIYSSKTGHWTYMQSKWASVDYVDHARSARVFLNGTMHLITLCKSIFTVNVEGKVWREIQMPDYISSDVNDMDSDTDDMSSDVYIGRSQGQLYLWHIDHLHDCQLHIWVLEDYVTGKWTLKHTVKVLELFGRHSRKDDEFYQMFAVHPDCDIIFLTDKNMTLSYDMDNQKVHVISTEGIYGVPYIPCFEELSSAGH</sequence>
<evidence type="ECO:0000313" key="2">
    <source>
        <dbReference type="EMBL" id="EMS68711.1"/>
    </source>
</evidence>
<protein>
    <recommendedName>
        <fullName evidence="1">F-box protein At3g26010-like beta-propeller domain-containing protein</fullName>
    </recommendedName>
</protein>